<proteinExistence type="inferred from homology"/>
<dbReference type="Gene3D" id="2.30.110.50">
    <property type="match status" value="1"/>
</dbReference>
<sequence length="679" mass="73843">MMHNVTATLPPGFETLSFRSLNGTERLSTLYTFDVQMVSPSADLDLNALTGKPLNLSIATPDAPPRYLGGHIVRCEFAGRESDTSRSYVYALTLRPWLWYLTRTVDCRIFQNLAAPDIVRQVLQTYGFAVETRLAARYRTWDYCVQYQESDFAFISRMMEREGIYYYFRHEADQQVLVLIDDIASHDPLALYPTLPWLASDHLVRPDEVGVQDWRPAVELRSGIFAVNDHDFRKPRADVSQRRANPLGNDHAGYAKYDWQAGYINADEGERYATVRLEEEQAGHAQSRGSTHARTMAPGYIVTLEGCPRSADNVANLIVAVTYRLQEGGYASGSSEAHYDFDFVVQPSSLPWRAPSVTPVPRATGPQTAIVVGPAGETIWTDEYGRVKLQFRWDRYGQGDENSSCWVRVSSAWAGTEFGALQVPRIGQEVVVDFLNGELDRPLVTGRIYNAEQMPPFSLPGAATQSGIVTRTPGGTTANANMLRFEDKAGAEQVLLHAERNLDIAVENNATHTVGADQNTVIDGNSTTTINGNSTTTVNGDSTTTVNGRTYSTANGDVSSIVNANTSSIVNGNAVTVNNGNVVGLINGTLTQLVVGNSLIGCVGSQEIMAINGLLAHVVMEMVTGLQAAATGVAIGATGTSIDAIGCAMSQTAFRLSNTHMAVDALDMHVTHVGCSCTY</sequence>
<evidence type="ECO:0000313" key="6">
    <source>
        <dbReference type="EMBL" id="TDG23805.1"/>
    </source>
</evidence>
<dbReference type="OrthoDB" id="8590234at2"/>
<evidence type="ECO:0000259" key="5">
    <source>
        <dbReference type="Pfam" id="PF22178"/>
    </source>
</evidence>
<dbReference type="InterPro" id="IPR006531">
    <property type="entry name" value="Gp5/Vgr_OB"/>
</dbReference>
<comment type="subcellular location">
    <subcellularLocation>
        <location evidence="1">Secreted</location>
    </subcellularLocation>
</comment>
<feature type="domain" description="Gp5/Type VI secretion system Vgr protein OB-fold" evidence="4">
    <location>
        <begin position="382"/>
        <end position="449"/>
    </location>
</feature>
<keyword evidence="7" id="KW-1185">Reference proteome</keyword>
<dbReference type="SUPFAM" id="SSF69255">
    <property type="entry name" value="gp5 N-terminal domain-like"/>
    <property type="match status" value="1"/>
</dbReference>
<dbReference type="PANTHER" id="PTHR32305:SF15">
    <property type="entry name" value="PROTEIN RHSA-RELATED"/>
    <property type="match status" value="1"/>
</dbReference>
<dbReference type="Pfam" id="PF04717">
    <property type="entry name" value="Phage_base_V"/>
    <property type="match status" value="1"/>
</dbReference>
<dbReference type="InterPro" id="IPR054030">
    <property type="entry name" value="Gp5_Vgr_C"/>
</dbReference>
<organism evidence="6 7">
    <name type="scientific">Paraburkholderia silviterrae</name>
    <dbReference type="NCBI Taxonomy" id="2528715"/>
    <lineage>
        <taxon>Bacteria</taxon>
        <taxon>Pseudomonadati</taxon>
        <taxon>Pseudomonadota</taxon>
        <taxon>Betaproteobacteria</taxon>
        <taxon>Burkholderiales</taxon>
        <taxon>Burkholderiaceae</taxon>
        <taxon>Paraburkholderia</taxon>
    </lineage>
</organism>
<dbReference type="SUPFAM" id="SSF69279">
    <property type="entry name" value="Phage tail proteins"/>
    <property type="match status" value="2"/>
</dbReference>
<comment type="caution">
    <text evidence="6">The sequence shown here is derived from an EMBL/GenBank/DDBJ whole genome shotgun (WGS) entry which is preliminary data.</text>
</comment>
<evidence type="ECO:0000259" key="4">
    <source>
        <dbReference type="Pfam" id="PF04717"/>
    </source>
</evidence>
<dbReference type="RefSeq" id="WP_133195396.1">
    <property type="nucleotide sequence ID" value="NZ_SMRP01000005.1"/>
</dbReference>
<evidence type="ECO:0000256" key="3">
    <source>
        <dbReference type="ARBA" id="ARBA00022525"/>
    </source>
</evidence>
<protein>
    <submittedName>
        <fullName evidence="6">Type VI secretion system tip protein VgrG</fullName>
    </submittedName>
</protein>
<evidence type="ECO:0000256" key="1">
    <source>
        <dbReference type="ARBA" id="ARBA00004613"/>
    </source>
</evidence>
<dbReference type="InterPro" id="IPR017847">
    <property type="entry name" value="T6SS_RhsGE_Vgr_subset"/>
</dbReference>
<keyword evidence="3" id="KW-0964">Secreted</keyword>
<dbReference type="Gene3D" id="3.55.50.10">
    <property type="entry name" value="Baseplate protein-like domains"/>
    <property type="match status" value="1"/>
</dbReference>
<gene>
    <name evidence="6" type="primary">tssI</name>
    <name evidence="6" type="ORF">EYW47_13900</name>
</gene>
<dbReference type="InterPro" id="IPR050708">
    <property type="entry name" value="T6SS_VgrG/RHS"/>
</dbReference>
<evidence type="ECO:0000313" key="7">
    <source>
        <dbReference type="Proteomes" id="UP000295722"/>
    </source>
</evidence>
<dbReference type="PANTHER" id="PTHR32305">
    <property type="match status" value="1"/>
</dbReference>
<dbReference type="GO" id="GO:0005576">
    <property type="term" value="C:extracellular region"/>
    <property type="evidence" value="ECO:0007669"/>
    <property type="project" value="UniProtKB-SubCell"/>
</dbReference>
<comment type="similarity">
    <text evidence="2">Belongs to the VgrG protein family.</text>
</comment>
<dbReference type="InterPro" id="IPR037026">
    <property type="entry name" value="Vgr_OB-fold_dom_sf"/>
</dbReference>
<dbReference type="SUPFAM" id="SSF69349">
    <property type="entry name" value="Phage fibre proteins"/>
    <property type="match status" value="1"/>
</dbReference>
<dbReference type="Pfam" id="PF22178">
    <property type="entry name" value="Gp5_trimer_C"/>
    <property type="match status" value="1"/>
</dbReference>
<evidence type="ECO:0000256" key="2">
    <source>
        <dbReference type="ARBA" id="ARBA00005558"/>
    </source>
</evidence>
<dbReference type="Gene3D" id="4.10.220.110">
    <property type="match status" value="1"/>
</dbReference>
<accession>A0A4R5MAQ2</accession>
<dbReference type="Gene3D" id="2.40.50.230">
    <property type="entry name" value="Gp5 N-terminal domain"/>
    <property type="match status" value="1"/>
</dbReference>
<dbReference type="NCBIfam" id="TIGR03361">
    <property type="entry name" value="VI_Rhs_Vgr"/>
    <property type="match status" value="1"/>
</dbReference>
<dbReference type="EMBL" id="SMRP01000005">
    <property type="protein sequence ID" value="TDG23805.1"/>
    <property type="molecule type" value="Genomic_DNA"/>
</dbReference>
<dbReference type="Pfam" id="PF05954">
    <property type="entry name" value="Phage_GPD"/>
    <property type="match status" value="1"/>
</dbReference>
<dbReference type="AlphaFoldDB" id="A0A4R5MAQ2"/>
<dbReference type="InterPro" id="IPR006533">
    <property type="entry name" value="T6SS_Vgr_RhsGE"/>
</dbReference>
<feature type="domain" description="Gp5/Type VI secretion system Vgr C-terminal trimerisation" evidence="5">
    <location>
        <begin position="466"/>
        <end position="573"/>
    </location>
</feature>
<dbReference type="NCBIfam" id="TIGR01646">
    <property type="entry name" value="vgr_GE"/>
    <property type="match status" value="1"/>
</dbReference>
<dbReference type="Proteomes" id="UP000295722">
    <property type="component" value="Unassembled WGS sequence"/>
</dbReference>
<reference evidence="6 7" key="1">
    <citation type="submission" date="2019-03" db="EMBL/GenBank/DDBJ databases">
        <title>Paraburkholderia sp. 4M-K11, isolated from subtropical forest soil.</title>
        <authorList>
            <person name="Gao Z.-H."/>
            <person name="Qiu L.-H."/>
        </authorList>
    </citation>
    <scope>NUCLEOTIDE SEQUENCE [LARGE SCALE GENOMIC DNA]</scope>
    <source>
        <strain evidence="6 7">4M-K11</strain>
    </source>
</reference>
<name>A0A4R5MAQ2_9BURK</name>